<proteinExistence type="predicted"/>
<feature type="region of interest" description="Disordered" evidence="1">
    <location>
        <begin position="1"/>
        <end position="28"/>
    </location>
</feature>
<dbReference type="AlphaFoldDB" id="A0A7R9IXI4"/>
<reference evidence="2" key="1">
    <citation type="submission" date="2020-11" db="EMBL/GenBank/DDBJ databases">
        <authorList>
            <person name="Tran Van P."/>
        </authorList>
    </citation>
    <scope>NUCLEOTIDE SEQUENCE</scope>
</reference>
<organism evidence="2">
    <name type="scientific">Timema californicum</name>
    <name type="common">California timema</name>
    <name type="synonym">Walking stick</name>
    <dbReference type="NCBI Taxonomy" id="61474"/>
    <lineage>
        <taxon>Eukaryota</taxon>
        <taxon>Metazoa</taxon>
        <taxon>Ecdysozoa</taxon>
        <taxon>Arthropoda</taxon>
        <taxon>Hexapoda</taxon>
        <taxon>Insecta</taxon>
        <taxon>Pterygota</taxon>
        <taxon>Neoptera</taxon>
        <taxon>Polyneoptera</taxon>
        <taxon>Phasmatodea</taxon>
        <taxon>Timematodea</taxon>
        <taxon>Timematoidea</taxon>
        <taxon>Timematidae</taxon>
        <taxon>Timema</taxon>
    </lineage>
</organism>
<dbReference type="EMBL" id="OE179364">
    <property type="protein sequence ID" value="CAD7568574.1"/>
    <property type="molecule type" value="Genomic_DNA"/>
</dbReference>
<evidence type="ECO:0000256" key="1">
    <source>
        <dbReference type="SAM" id="MobiDB-lite"/>
    </source>
</evidence>
<feature type="compositionally biased region" description="Polar residues" evidence="1">
    <location>
        <begin position="17"/>
        <end position="28"/>
    </location>
</feature>
<name>A0A7R9IXI4_TIMCA</name>
<feature type="region of interest" description="Disordered" evidence="1">
    <location>
        <begin position="235"/>
        <end position="258"/>
    </location>
</feature>
<feature type="region of interest" description="Disordered" evidence="1">
    <location>
        <begin position="432"/>
        <end position="455"/>
    </location>
</feature>
<accession>A0A7R9IXI4</accession>
<sequence length="515" mass="57987">MNSFIRQESRDIRANGRQYSEDNQQSWMQPNTIVRAPAPMQNLQPNFISRQNRQPNFMAMVPAPMNNRQPNYISRAPVSMQNRQPNYMSRAPAPIQNRQPIFMSKAPAPMQIHQPNYMAMAPGPMQNRRTLPDTPPQSLQDVDQGVVGMYRTVLDNMRLDRASISKVKQLLAASPKYQDTPFSTNPEMIPDNDALMVMMSQLPGTKRIRPGNGPQIPQKNGGLVGAVADSNEYVSNEDDADPELSPRVLQEEPKENSNTLQKLEKIMNALSPNNKGSQVLKQDSKQMVSNSNSMDLIYGSSNIPVVSFNQDNNDIRPQEKDLGGFVQNVGPFPPAYYQTDQNAGLYKENVAPVFTNQISGTMQLQYEEMPPIFDPHKLLEYYSKMAETPRRQKLQFPARIRRPPAIWKAAPPRSVYRPLPIPMKSSYMPFRNSPSSRPVIRQNPEKPLPVHPTEIRTSISPSSAVELNTTSALANYATEAELWLVSITHQILLGESTLLKALFPRPLVRQVTNGS</sequence>
<gene>
    <name evidence="2" type="ORF">TCMB3V08_LOCUS1341</name>
</gene>
<protein>
    <submittedName>
        <fullName evidence="2">(California timema) hypothetical protein</fullName>
    </submittedName>
</protein>
<evidence type="ECO:0000313" key="2">
    <source>
        <dbReference type="EMBL" id="CAD7568574.1"/>
    </source>
</evidence>